<feature type="compositionally biased region" description="Basic residues" evidence="1">
    <location>
        <begin position="323"/>
        <end position="333"/>
    </location>
</feature>
<dbReference type="AlphaFoldDB" id="A0AAW2VRT7"/>
<feature type="compositionally biased region" description="Basic and acidic residues" evidence="1">
    <location>
        <begin position="49"/>
        <end position="58"/>
    </location>
</feature>
<organism evidence="2">
    <name type="scientific">Sesamum latifolium</name>
    <dbReference type="NCBI Taxonomy" id="2727402"/>
    <lineage>
        <taxon>Eukaryota</taxon>
        <taxon>Viridiplantae</taxon>
        <taxon>Streptophyta</taxon>
        <taxon>Embryophyta</taxon>
        <taxon>Tracheophyta</taxon>
        <taxon>Spermatophyta</taxon>
        <taxon>Magnoliopsida</taxon>
        <taxon>eudicotyledons</taxon>
        <taxon>Gunneridae</taxon>
        <taxon>Pentapetalae</taxon>
        <taxon>asterids</taxon>
        <taxon>lamiids</taxon>
        <taxon>Lamiales</taxon>
        <taxon>Pedaliaceae</taxon>
        <taxon>Sesamum</taxon>
    </lineage>
</organism>
<feature type="compositionally biased region" description="Basic and acidic residues" evidence="1">
    <location>
        <begin position="89"/>
        <end position="132"/>
    </location>
</feature>
<evidence type="ECO:0000313" key="2">
    <source>
        <dbReference type="EMBL" id="KAL0432349.1"/>
    </source>
</evidence>
<gene>
    <name evidence="2" type="ORF">Slati_2569200</name>
</gene>
<feature type="compositionally biased region" description="Basic and acidic residues" evidence="1">
    <location>
        <begin position="279"/>
        <end position="298"/>
    </location>
</feature>
<feature type="compositionally biased region" description="Basic residues" evidence="1">
    <location>
        <begin position="247"/>
        <end position="257"/>
    </location>
</feature>
<comment type="caution">
    <text evidence="2">The sequence shown here is derived from an EMBL/GenBank/DDBJ whole genome shotgun (WGS) entry which is preliminary data.</text>
</comment>
<feature type="compositionally biased region" description="Pro residues" evidence="1">
    <location>
        <begin position="264"/>
        <end position="277"/>
    </location>
</feature>
<accession>A0AAW2VRT7</accession>
<feature type="region of interest" description="Disordered" evidence="1">
    <location>
        <begin position="1"/>
        <end position="132"/>
    </location>
</feature>
<dbReference type="PANTHER" id="PTHR33828">
    <property type="entry name" value="OS05G0596200 PROTEIN"/>
    <property type="match status" value="1"/>
</dbReference>
<sequence>MPQDDAKPPVKKEEIEDEDDEESIASSFAKRVKKSPNNSNAGIKSQPRVKKEVNKVKEEEADEDFEEPSSKKASNKSDNKGQKKKKKKKEEVAEKMKKKGGKADESKDVKKRERKVFDLPGQKRDPPEERDPLRIFYETLYKQVPASEMASVWMMESGLLPKEEAKKIFDRKQKKAQQQKLSSPMKTVVNVKKKAGSITIEKKSATSPVSTQKKKTPDSKVATNQSKKRKSNDGSSEDDDFVLDLKRSKKQRASRRRSCLDAPPSLPPTPSWLPPPLHHGIEAHIKAEEVSLEEKPDAAARPTASPDTPLSFSPSESDEKSKHSSKKTSKKRSKQEYTDMIEGLTQRKDLLRGVLNTSCPRKEEEEQMETGGGMNLGVELTQHYRVDMVPHQQPFIQDPMAQNFHQYPLFGPIATQFYSSNGGLGSVNHVGPLGIDLNIPAEEALGVDPSQPLDAGRVIADKRARFAEARRKRRGIIKIKNMRSACGIKLPASR</sequence>
<evidence type="ECO:0000256" key="1">
    <source>
        <dbReference type="SAM" id="MobiDB-lite"/>
    </source>
</evidence>
<dbReference type="PANTHER" id="PTHR33828:SF2">
    <property type="entry name" value="NUCLEOLIN"/>
    <property type="match status" value="1"/>
</dbReference>
<reference evidence="2" key="1">
    <citation type="submission" date="2020-06" db="EMBL/GenBank/DDBJ databases">
        <authorList>
            <person name="Li T."/>
            <person name="Hu X."/>
            <person name="Zhang T."/>
            <person name="Song X."/>
            <person name="Zhang H."/>
            <person name="Dai N."/>
            <person name="Sheng W."/>
            <person name="Hou X."/>
            <person name="Wei L."/>
        </authorList>
    </citation>
    <scope>NUCLEOTIDE SEQUENCE</scope>
    <source>
        <strain evidence="2">KEN1</strain>
        <tissue evidence="2">Leaf</tissue>
    </source>
</reference>
<reference evidence="2" key="2">
    <citation type="journal article" date="2024" name="Plant">
        <title>Genomic evolution and insights into agronomic trait innovations of Sesamum species.</title>
        <authorList>
            <person name="Miao H."/>
            <person name="Wang L."/>
            <person name="Qu L."/>
            <person name="Liu H."/>
            <person name="Sun Y."/>
            <person name="Le M."/>
            <person name="Wang Q."/>
            <person name="Wei S."/>
            <person name="Zheng Y."/>
            <person name="Lin W."/>
            <person name="Duan Y."/>
            <person name="Cao H."/>
            <person name="Xiong S."/>
            <person name="Wang X."/>
            <person name="Wei L."/>
            <person name="Li C."/>
            <person name="Ma Q."/>
            <person name="Ju M."/>
            <person name="Zhao R."/>
            <person name="Li G."/>
            <person name="Mu C."/>
            <person name="Tian Q."/>
            <person name="Mei H."/>
            <person name="Zhang T."/>
            <person name="Gao T."/>
            <person name="Zhang H."/>
        </authorList>
    </citation>
    <scope>NUCLEOTIDE SEQUENCE</scope>
    <source>
        <strain evidence="2">KEN1</strain>
    </source>
</reference>
<dbReference type="EMBL" id="JACGWN010000009">
    <property type="protein sequence ID" value="KAL0432349.1"/>
    <property type="molecule type" value="Genomic_DNA"/>
</dbReference>
<name>A0AAW2VRT7_9LAMI</name>
<protein>
    <submittedName>
        <fullName evidence="2">Uncharacterized protein</fullName>
    </submittedName>
</protein>
<feature type="region of interest" description="Disordered" evidence="1">
    <location>
        <begin position="169"/>
        <end position="337"/>
    </location>
</feature>
<feature type="compositionally biased region" description="Basic and acidic residues" evidence="1">
    <location>
        <begin position="1"/>
        <end position="14"/>
    </location>
</feature>
<proteinExistence type="predicted"/>